<name>A0A383B917_9ZZZZ</name>
<gene>
    <name evidence="1" type="ORF">METZ01_LOCUS469336</name>
</gene>
<sequence>MKLRAIMRYRHIPHNWIHRTTKNSEAVAHVKPNIIPMLRYPDEDQYRVDSTPLAYALEDRHPDYRSIIPDDPGHAFLSHLLEDMADEWLTKAMFHYRWYYDADIHYASHWIADDGF</sequence>
<dbReference type="AlphaFoldDB" id="A0A383B917"/>
<protein>
    <recommendedName>
        <fullName evidence="2">GST N-terminal domain-containing protein</fullName>
    </recommendedName>
</protein>
<evidence type="ECO:0000313" key="1">
    <source>
        <dbReference type="EMBL" id="SVE16482.1"/>
    </source>
</evidence>
<accession>A0A383B917</accession>
<dbReference type="SUPFAM" id="SSF52833">
    <property type="entry name" value="Thioredoxin-like"/>
    <property type="match status" value="1"/>
</dbReference>
<evidence type="ECO:0008006" key="2">
    <source>
        <dbReference type="Google" id="ProtNLM"/>
    </source>
</evidence>
<feature type="non-terminal residue" evidence="1">
    <location>
        <position position="116"/>
    </location>
</feature>
<reference evidence="1" key="1">
    <citation type="submission" date="2018-05" db="EMBL/GenBank/DDBJ databases">
        <authorList>
            <person name="Lanie J.A."/>
            <person name="Ng W.-L."/>
            <person name="Kazmierczak K.M."/>
            <person name="Andrzejewski T.M."/>
            <person name="Davidsen T.M."/>
            <person name="Wayne K.J."/>
            <person name="Tettelin H."/>
            <person name="Glass J.I."/>
            <person name="Rusch D."/>
            <person name="Podicherti R."/>
            <person name="Tsui H.-C.T."/>
            <person name="Winkler M.E."/>
        </authorList>
    </citation>
    <scope>NUCLEOTIDE SEQUENCE</scope>
</reference>
<dbReference type="InterPro" id="IPR036249">
    <property type="entry name" value="Thioredoxin-like_sf"/>
</dbReference>
<dbReference type="EMBL" id="UINC01198503">
    <property type="protein sequence ID" value="SVE16482.1"/>
    <property type="molecule type" value="Genomic_DNA"/>
</dbReference>
<proteinExistence type="predicted"/>
<organism evidence="1">
    <name type="scientific">marine metagenome</name>
    <dbReference type="NCBI Taxonomy" id="408172"/>
    <lineage>
        <taxon>unclassified sequences</taxon>
        <taxon>metagenomes</taxon>
        <taxon>ecological metagenomes</taxon>
    </lineage>
</organism>